<comment type="caution">
    <text evidence="2">The sequence shown here is derived from an EMBL/GenBank/DDBJ whole genome shotgun (WGS) entry which is preliminary data.</text>
</comment>
<dbReference type="PANTHER" id="PTHR47739">
    <property type="entry name" value="TRNA1(VAL) (ADENINE(37)-N6)-METHYLTRANSFERASE"/>
    <property type="match status" value="1"/>
</dbReference>
<reference evidence="2 3" key="1">
    <citation type="submission" date="2015-09" db="EMBL/GenBank/DDBJ databases">
        <title>Draft genome sequence of Hydrogenibacillus schlegelii DSM 2000.</title>
        <authorList>
            <person name="Hemp J."/>
        </authorList>
    </citation>
    <scope>NUCLEOTIDE SEQUENCE [LARGE SCALE GENOMIC DNA]</scope>
    <source>
        <strain evidence="2 3">MA 48</strain>
    </source>
</reference>
<dbReference type="Gene3D" id="3.40.50.150">
    <property type="entry name" value="Vaccinia Virus protein VP39"/>
    <property type="match status" value="1"/>
</dbReference>
<dbReference type="InterPro" id="IPR007848">
    <property type="entry name" value="Small_mtfrase_dom"/>
</dbReference>
<dbReference type="Proteomes" id="UP000243024">
    <property type="component" value="Unassembled WGS sequence"/>
</dbReference>
<name>A0A132NEM4_HYDSH</name>
<keyword evidence="3" id="KW-1185">Reference proteome</keyword>
<dbReference type="SUPFAM" id="SSF53335">
    <property type="entry name" value="S-adenosyl-L-methionine-dependent methyltransferases"/>
    <property type="match status" value="1"/>
</dbReference>
<dbReference type="CDD" id="cd02440">
    <property type="entry name" value="AdoMet_MTases"/>
    <property type="match status" value="1"/>
</dbReference>
<dbReference type="EMBL" id="JXBB01000023">
    <property type="protein sequence ID" value="OAR04126.1"/>
    <property type="molecule type" value="Genomic_DNA"/>
</dbReference>
<sequence>MRSPGELPPSAAPLKPGERLDRLGLGHRVIIQRDDAFRFGIDAVLLAAFARVPAEGEIVDLGAGNGAVPLLLADRTGARFTLVDIQPELLDMARRSAELNGLQDRFRFVLSDVREAADVLGADRFDYATSNPPYWRRGGGTPSPNATRHIARHETTATIDDFARAAARLLKPRGRAAWVYRPERLADLFSALQKARLHPVRLRWVHPRPEARAVLVLVEAVKGPAAPLAVEPPLFVATGDGYSEAMMAIYRMSGGADG</sequence>
<accession>A0A132NEM4</accession>
<evidence type="ECO:0000259" key="1">
    <source>
        <dbReference type="Pfam" id="PF05175"/>
    </source>
</evidence>
<dbReference type="OrthoDB" id="9777257at2"/>
<proteinExistence type="predicted"/>
<dbReference type="STRING" id="1484.SA87_06575"/>
<dbReference type="PANTHER" id="PTHR47739:SF1">
    <property type="entry name" value="TRNA1(VAL) (ADENINE(37)-N6)-METHYLTRANSFERASE"/>
    <property type="match status" value="1"/>
</dbReference>
<dbReference type="AlphaFoldDB" id="A0A132NEM4"/>
<evidence type="ECO:0000313" key="2">
    <source>
        <dbReference type="EMBL" id="OAR04126.1"/>
    </source>
</evidence>
<feature type="domain" description="Methyltransferase small" evidence="1">
    <location>
        <begin position="44"/>
        <end position="175"/>
    </location>
</feature>
<dbReference type="RefSeq" id="WP_066201300.1">
    <property type="nucleotide sequence ID" value="NZ_JBDOQL010000146.1"/>
</dbReference>
<protein>
    <recommendedName>
        <fullName evidence="1">Methyltransferase small domain-containing protein</fullName>
    </recommendedName>
</protein>
<dbReference type="InterPro" id="IPR029063">
    <property type="entry name" value="SAM-dependent_MTases_sf"/>
</dbReference>
<organism evidence="2 3">
    <name type="scientific">Hydrogenibacillus schlegelii</name>
    <name type="common">Bacillus schlegelii</name>
    <dbReference type="NCBI Taxonomy" id="1484"/>
    <lineage>
        <taxon>Bacteria</taxon>
        <taxon>Bacillati</taxon>
        <taxon>Bacillota</taxon>
        <taxon>Bacilli</taxon>
        <taxon>Bacillales</taxon>
        <taxon>Bacillales Family X. Incertae Sedis</taxon>
        <taxon>Hydrogenibacillus</taxon>
    </lineage>
</organism>
<dbReference type="Pfam" id="PF05175">
    <property type="entry name" value="MTS"/>
    <property type="match status" value="1"/>
</dbReference>
<dbReference type="GO" id="GO:0008168">
    <property type="term" value="F:methyltransferase activity"/>
    <property type="evidence" value="ECO:0007669"/>
    <property type="project" value="InterPro"/>
</dbReference>
<dbReference type="InterPro" id="IPR050210">
    <property type="entry name" value="tRNA_Adenine-N(6)_MTase"/>
</dbReference>
<evidence type="ECO:0000313" key="3">
    <source>
        <dbReference type="Proteomes" id="UP000243024"/>
    </source>
</evidence>
<gene>
    <name evidence="2" type="ORF">SA87_06575</name>
</gene>